<name>A0A1A5YTW5_9BACL</name>
<protein>
    <submittedName>
        <fullName evidence="1">Uncharacterized protein</fullName>
    </submittedName>
</protein>
<dbReference type="EMBL" id="LYPA01000024">
    <property type="protein sequence ID" value="OBR68845.1"/>
    <property type="molecule type" value="Genomic_DNA"/>
</dbReference>
<gene>
    <name evidence="1" type="ORF">A7K91_25490</name>
</gene>
<comment type="caution">
    <text evidence="1">The sequence shown here is derived from an EMBL/GenBank/DDBJ whole genome shotgun (WGS) entry which is preliminary data.</text>
</comment>
<organism evidence="1 2">
    <name type="scientific">Paenibacillus oryzae</name>
    <dbReference type="NCBI Taxonomy" id="1844972"/>
    <lineage>
        <taxon>Bacteria</taxon>
        <taxon>Bacillati</taxon>
        <taxon>Bacillota</taxon>
        <taxon>Bacilli</taxon>
        <taxon>Bacillales</taxon>
        <taxon>Paenibacillaceae</taxon>
        <taxon>Paenibacillus</taxon>
    </lineage>
</organism>
<dbReference type="Proteomes" id="UP000092024">
    <property type="component" value="Unassembled WGS sequence"/>
</dbReference>
<evidence type="ECO:0000313" key="1">
    <source>
        <dbReference type="EMBL" id="OBR68845.1"/>
    </source>
</evidence>
<dbReference type="RefSeq" id="WP_068678881.1">
    <property type="nucleotide sequence ID" value="NZ_LYPA01000024.1"/>
</dbReference>
<accession>A0A1A5YTW5</accession>
<sequence length="318" mass="33399">MHNESISYAMNGDGVVGRRTEGYSSAVRWFKEPGLFNGKLEVEASSNEKGILAGPSDGKLIVAGDKALLIIKGEGEFTLQNIEVDGDLVIHLPSGGVTLLDSVKVAGTTLVIAGDPIAATGTEGFEMNNSGQSVLSFRSCAEHGEEIILLQSHLLHVHLEGDASSTEVAVHLSGPLSLSGGYGNVLVSPTASRLRLRLEEGAVISGALKLMAPEICLNAQGGSIFDLWNDPHYPLSGEAASLAEDASARLADINGSINAEEMGQALAGAGIFAKSTEEIELLLNRIQMESCSSLTEVKECLEMCRMTKPRVLSPSGVL</sequence>
<proteinExistence type="predicted"/>
<keyword evidence="2" id="KW-1185">Reference proteome</keyword>
<dbReference type="STRING" id="1844972.A7K91_25490"/>
<evidence type="ECO:0000313" key="2">
    <source>
        <dbReference type="Proteomes" id="UP000092024"/>
    </source>
</evidence>
<dbReference type="AlphaFoldDB" id="A0A1A5YTW5"/>
<reference evidence="1 2" key="1">
    <citation type="submission" date="2016-05" db="EMBL/GenBank/DDBJ databases">
        <title>Paenibacillus oryzae. sp. nov., isolated from the rice root.</title>
        <authorList>
            <person name="Zhang J."/>
            <person name="Zhang X."/>
        </authorList>
    </citation>
    <scope>NUCLEOTIDE SEQUENCE [LARGE SCALE GENOMIC DNA]</scope>
    <source>
        <strain evidence="1 2">1DrF-4</strain>
    </source>
</reference>